<protein>
    <submittedName>
        <fullName evidence="1">Neuraminidase</fullName>
    </submittedName>
</protein>
<gene>
    <name evidence="1" type="ORF">ACFQ1S_20685</name>
</gene>
<feature type="non-terminal residue" evidence="1">
    <location>
        <position position="75"/>
    </location>
</feature>
<accession>A0ABW3MAX4</accession>
<evidence type="ECO:0000313" key="2">
    <source>
        <dbReference type="Proteomes" id="UP001597045"/>
    </source>
</evidence>
<sequence length="75" mass="7656">MQVAIVTGASSGIGQGAAVEIALASYPGFHVTAPPGNATPRFDQQVIFTGGQGYSCFRIPAVVRSTKGTLLAFAE</sequence>
<dbReference type="SUPFAM" id="SSF50939">
    <property type="entry name" value="Sialidases"/>
    <property type="match status" value="1"/>
</dbReference>
<evidence type="ECO:0000313" key="1">
    <source>
        <dbReference type="EMBL" id="MFD1047778.1"/>
    </source>
</evidence>
<name>A0ABW3MAX4_9PSEU</name>
<dbReference type="CDD" id="cd15482">
    <property type="entry name" value="Sialidase_non-viral"/>
    <property type="match status" value="1"/>
</dbReference>
<dbReference type="Gene3D" id="2.120.10.10">
    <property type="match status" value="1"/>
</dbReference>
<proteinExistence type="predicted"/>
<dbReference type="InterPro" id="IPR036278">
    <property type="entry name" value="Sialidase_sf"/>
</dbReference>
<keyword evidence="2" id="KW-1185">Reference proteome</keyword>
<comment type="caution">
    <text evidence="1">The sequence shown here is derived from an EMBL/GenBank/DDBJ whole genome shotgun (WGS) entry which is preliminary data.</text>
</comment>
<dbReference type="PRINTS" id="PR00081">
    <property type="entry name" value="GDHRDH"/>
</dbReference>
<dbReference type="EMBL" id="JBHTIS010001246">
    <property type="protein sequence ID" value="MFD1047778.1"/>
    <property type="molecule type" value="Genomic_DNA"/>
</dbReference>
<dbReference type="InterPro" id="IPR002347">
    <property type="entry name" value="SDR_fam"/>
</dbReference>
<reference evidence="2" key="1">
    <citation type="journal article" date="2019" name="Int. J. Syst. Evol. Microbiol.">
        <title>The Global Catalogue of Microorganisms (GCM) 10K type strain sequencing project: providing services to taxonomists for standard genome sequencing and annotation.</title>
        <authorList>
            <consortium name="The Broad Institute Genomics Platform"/>
            <consortium name="The Broad Institute Genome Sequencing Center for Infectious Disease"/>
            <person name="Wu L."/>
            <person name="Ma J."/>
        </authorList>
    </citation>
    <scope>NUCLEOTIDE SEQUENCE [LARGE SCALE GENOMIC DNA]</scope>
    <source>
        <strain evidence="2">JCM 31486</strain>
    </source>
</reference>
<dbReference type="SUPFAM" id="SSF51735">
    <property type="entry name" value="NAD(P)-binding Rossmann-fold domains"/>
    <property type="match status" value="1"/>
</dbReference>
<organism evidence="1 2">
    <name type="scientific">Kibdelosporangium lantanae</name>
    <dbReference type="NCBI Taxonomy" id="1497396"/>
    <lineage>
        <taxon>Bacteria</taxon>
        <taxon>Bacillati</taxon>
        <taxon>Actinomycetota</taxon>
        <taxon>Actinomycetes</taxon>
        <taxon>Pseudonocardiales</taxon>
        <taxon>Pseudonocardiaceae</taxon>
        <taxon>Kibdelosporangium</taxon>
    </lineage>
</organism>
<dbReference type="InterPro" id="IPR036291">
    <property type="entry name" value="NAD(P)-bd_dom_sf"/>
</dbReference>
<dbReference type="Proteomes" id="UP001597045">
    <property type="component" value="Unassembled WGS sequence"/>
</dbReference>